<accession>A0A1M4SH71</accession>
<keyword evidence="2 3" id="KW-0802">TPR repeat</keyword>
<feature type="repeat" description="TPR" evidence="3">
    <location>
        <begin position="475"/>
        <end position="508"/>
    </location>
</feature>
<evidence type="ECO:0000313" key="5">
    <source>
        <dbReference type="EMBL" id="SHE31536.1"/>
    </source>
</evidence>
<dbReference type="InterPro" id="IPR050498">
    <property type="entry name" value="Ycf3"/>
</dbReference>
<dbReference type="RefSeq" id="WP_245810526.1">
    <property type="nucleotide sequence ID" value="NZ_FQUE01000001.1"/>
</dbReference>
<dbReference type="AlphaFoldDB" id="A0A1M4SH71"/>
<keyword evidence="4" id="KW-0732">Signal</keyword>
<feature type="repeat" description="TPR" evidence="3">
    <location>
        <begin position="368"/>
        <end position="401"/>
    </location>
</feature>
<dbReference type="PROSITE" id="PS50005">
    <property type="entry name" value="TPR"/>
    <property type="match status" value="3"/>
</dbReference>
<dbReference type="InterPro" id="IPR011990">
    <property type="entry name" value="TPR-like_helical_dom_sf"/>
</dbReference>
<evidence type="ECO:0000256" key="2">
    <source>
        <dbReference type="ARBA" id="ARBA00022803"/>
    </source>
</evidence>
<feature type="repeat" description="TPR" evidence="3">
    <location>
        <begin position="406"/>
        <end position="439"/>
    </location>
</feature>
<name>A0A1M4SH71_LOKAT</name>
<dbReference type="InterPro" id="IPR013105">
    <property type="entry name" value="TPR_2"/>
</dbReference>
<sequence>MKRLISTGAILATLIAAGAAAQDAQAPAATGTDTPDAGAYLAARNAASRSDYAAAGKWYDAARVADTDNPALLEGSVIADLAMGNIDAAKPTAQALRDGGFASQVGNMVLIADAALRDDWTGILADLDAGQGVSPLFDGLTRAWATVGLGNMTEALTAFDAVIATDGMAPYGRFHKALALASVGDYEGADAILSDPGPGATAFSPRAVIARAQVLSQMGRNEDATAALEAAFGPSLDPALADLRKRLAAKETLPFDIVTDPRDGVAEVAFMIASLLAVETRDDYTLQYARVAQLLAPQNADAAMLAAALLQNLGQYELAAAAFAQVPQDAPAFVNAELGRIDTLRSSGDTAVATEVAQSLARSHPDLPYVQSKLGDVLRDAGDKTGAIAAYTAALDLFPESDPNRWLVLYTRGVIHHDLDQWSDAEADFRAALALNPDQPQVLNYLGYSLVERGEKLDEALGMIERAVADQPDNGAIVDSLGWVYFQLGRYEDAIDPMEKAASLEATDAVVNDHLGDAYWAVGRQREARFQWQRSLSFDPEPELAARIRAKLARGLDAVRADEGLAPTRVASEPAR</sequence>
<proteinExistence type="predicted"/>
<dbReference type="PANTHER" id="PTHR44858:SF1">
    <property type="entry name" value="UDP-N-ACETYLGLUCOSAMINE--PEPTIDE N-ACETYLGLUCOSAMINYLTRANSFERASE SPINDLY-RELATED"/>
    <property type="match status" value="1"/>
</dbReference>
<feature type="signal peptide" evidence="4">
    <location>
        <begin position="1"/>
        <end position="21"/>
    </location>
</feature>
<reference evidence="6" key="1">
    <citation type="submission" date="2016-11" db="EMBL/GenBank/DDBJ databases">
        <authorList>
            <person name="Varghese N."/>
            <person name="Submissions S."/>
        </authorList>
    </citation>
    <scope>NUCLEOTIDE SEQUENCE [LARGE SCALE GENOMIC DNA]</scope>
    <source>
        <strain evidence="6">DSM 29326</strain>
    </source>
</reference>
<gene>
    <name evidence="5" type="ORF">SAMN05444339_10124</name>
</gene>
<dbReference type="SUPFAM" id="SSF48452">
    <property type="entry name" value="TPR-like"/>
    <property type="match status" value="3"/>
</dbReference>
<evidence type="ECO:0000256" key="4">
    <source>
        <dbReference type="SAM" id="SignalP"/>
    </source>
</evidence>
<dbReference type="Pfam" id="PF13432">
    <property type="entry name" value="TPR_16"/>
    <property type="match status" value="3"/>
</dbReference>
<dbReference type="Proteomes" id="UP000183987">
    <property type="component" value="Unassembled WGS sequence"/>
</dbReference>
<keyword evidence="1" id="KW-0677">Repeat</keyword>
<dbReference type="Gene3D" id="1.25.40.10">
    <property type="entry name" value="Tetratricopeptide repeat domain"/>
    <property type="match status" value="4"/>
</dbReference>
<dbReference type="STRING" id="366533.SAMN05444339_10124"/>
<dbReference type="InterPro" id="IPR019734">
    <property type="entry name" value="TPR_rpt"/>
</dbReference>
<evidence type="ECO:0000256" key="3">
    <source>
        <dbReference type="PROSITE-ProRule" id="PRU00339"/>
    </source>
</evidence>
<dbReference type="EMBL" id="FQUE01000001">
    <property type="protein sequence ID" value="SHE31536.1"/>
    <property type="molecule type" value="Genomic_DNA"/>
</dbReference>
<dbReference type="Pfam" id="PF07719">
    <property type="entry name" value="TPR_2"/>
    <property type="match status" value="1"/>
</dbReference>
<dbReference type="SMART" id="SM00028">
    <property type="entry name" value="TPR"/>
    <property type="match status" value="5"/>
</dbReference>
<feature type="chain" id="PRO_5012183330" evidence="4">
    <location>
        <begin position="22"/>
        <end position="576"/>
    </location>
</feature>
<protein>
    <submittedName>
        <fullName evidence="5">Tetratricopeptide repeat-containing protein</fullName>
    </submittedName>
</protein>
<evidence type="ECO:0000256" key="1">
    <source>
        <dbReference type="ARBA" id="ARBA00022737"/>
    </source>
</evidence>
<organism evidence="5 6">
    <name type="scientific">Loktanella atrilutea</name>
    <dbReference type="NCBI Taxonomy" id="366533"/>
    <lineage>
        <taxon>Bacteria</taxon>
        <taxon>Pseudomonadati</taxon>
        <taxon>Pseudomonadota</taxon>
        <taxon>Alphaproteobacteria</taxon>
        <taxon>Rhodobacterales</taxon>
        <taxon>Roseobacteraceae</taxon>
        <taxon>Loktanella</taxon>
    </lineage>
</organism>
<dbReference type="PANTHER" id="PTHR44858">
    <property type="entry name" value="TETRATRICOPEPTIDE REPEAT PROTEIN 6"/>
    <property type="match status" value="1"/>
</dbReference>
<keyword evidence="6" id="KW-1185">Reference proteome</keyword>
<evidence type="ECO:0000313" key="6">
    <source>
        <dbReference type="Proteomes" id="UP000183987"/>
    </source>
</evidence>